<organism evidence="1">
    <name type="scientific">Anopheles darlingi</name>
    <name type="common">Mosquito</name>
    <dbReference type="NCBI Taxonomy" id="43151"/>
    <lineage>
        <taxon>Eukaryota</taxon>
        <taxon>Metazoa</taxon>
        <taxon>Ecdysozoa</taxon>
        <taxon>Arthropoda</taxon>
        <taxon>Hexapoda</taxon>
        <taxon>Insecta</taxon>
        <taxon>Pterygota</taxon>
        <taxon>Neoptera</taxon>
        <taxon>Endopterygota</taxon>
        <taxon>Diptera</taxon>
        <taxon>Nematocera</taxon>
        <taxon>Culicoidea</taxon>
        <taxon>Culicidae</taxon>
        <taxon>Anophelinae</taxon>
        <taxon>Anopheles</taxon>
    </lineage>
</organism>
<reference evidence="1" key="1">
    <citation type="submission" date="2018-01" db="EMBL/GenBank/DDBJ databases">
        <title>An insight into the sialome of Amazonian anophelines.</title>
        <authorList>
            <person name="Ribeiro J.M."/>
            <person name="Scarpassa V."/>
            <person name="Calvo E."/>
        </authorList>
    </citation>
    <scope>NUCLEOTIDE SEQUENCE</scope>
</reference>
<sequence length="163" mass="19462">MRRWEHRYVELFLLQLVLIVVNRYAMTITRHSSIILENVNLPDCVQDEDERSNNRQTNRDPGEQNASIFWHYVRFNAGPLQLHLSKLIPHFVQPLHVQLVRWFGCFRCGDRYETLLQKLITETKYEPFVVIFRFVEYRSQRNGKLEPDTTLEVAPRIGTFPCE</sequence>
<evidence type="ECO:0000313" key="1">
    <source>
        <dbReference type="EMBL" id="MBW73922.1"/>
    </source>
</evidence>
<dbReference type="EMBL" id="GGFL01009744">
    <property type="protein sequence ID" value="MBW73922.1"/>
    <property type="molecule type" value="Transcribed_RNA"/>
</dbReference>
<proteinExistence type="predicted"/>
<name>A0A2M4D8L7_ANODA</name>
<accession>A0A2M4D8L7</accession>
<protein>
    <submittedName>
        <fullName evidence="1">Putative secreted protein</fullName>
    </submittedName>
</protein>
<dbReference type="AlphaFoldDB" id="A0A2M4D8L7"/>